<evidence type="ECO:0000313" key="2">
    <source>
        <dbReference type="Proteomes" id="UP000663908"/>
    </source>
</evidence>
<proteinExistence type="predicted"/>
<keyword evidence="2" id="KW-1185">Reference proteome</keyword>
<accession>A0ABX7TU23</accession>
<organism evidence="1 2">
    <name type="scientific">Streptomyces cyanogenus</name>
    <dbReference type="NCBI Taxonomy" id="80860"/>
    <lineage>
        <taxon>Bacteria</taxon>
        <taxon>Bacillati</taxon>
        <taxon>Actinomycetota</taxon>
        <taxon>Actinomycetes</taxon>
        <taxon>Kitasatosporales</taxon>
        <taxon>Streptomycetaceae</taxon>
        <taxon>Streptomyces</taxon>
    </lineage>
</organism>
<name>A0ABX7TU23_STRCY</name>
<dbReference type="Proteomes" id="UP000663908">
    <property type="component" value="Chromosome"/>
</dbReference>
<evidence type="ECO:0000313" key="1">
    <source>
        <dbReference type="EMBL" id="QTD99906.1"/>
    </source>
</evidence>
<dbReference type="EMBL" id="CP071839">
    <property type="protein sequence ID" value="QTD99906.1"/>
    <property type="molecule type" value="Genomic_DNA"/>
</dbReference>
<protein>
    <submittedName>
        <fullName evidence="1">Uncharacterized protein</fullName>
    </submittedName>
</protein>
<dbReference type="RefSeq" id="WP_208033422.1">
    <property type="nucleotide sequence ID" value="NZ_CP071839.1"/>
</dbReference>
<sequence>MEVEIRPHVGVGPFRFGMPFDEAMEIAPTLGRVSHRPGAERPPGKYVVNFDDSAFQYVLSFPEGGTLTGIELWRFRDEAADITVTFDKLDVFRTPSEELVEQLEEHGHAVSYDDDLGIHALPELKMSFANNSSFEYPVDEEGDPLYFDYVLVSTDPVV</sequence>
<reference evidence="1 2" key="1">
    <citation type="submission" date="2021-03" db="EMBL/GenBank/DDBJ databases">
        <title>Complete genome sequence of Streptomyces cyanogenus S136, producer of anticancer angucycline landomycin A.</title>
        <authorList>
            <person name="Hrab P."/>
            <person name="Ruckert C."/>
            <person name="Busche T."/>
            <person name="Ostash I."/>
            <person name="Kalinowski J."/>
            <person name="Fedorenko V."/>
            <person name="Yushchuk O."/>
            <person name="Ostash B."/>
        </authorList>
    </citation>
    <scope>NUCLEOTIDE SEQUENCE [LARGE SCALE GENOMIC DNA]</scope>
    <source>
        <strain evidence="1 2">S136</strain>
    </source>
</reference>
<gene>
    <name evidence="1" type="ORF">S1361_21395</name>
</gene>